<proteinExistence type="predicted"/>
<evidence type="ECO:0000256" key="1">
    <source>
        <dbReference type="SAM" id="Phobius"/>
    </source>
</evidence>
<protein>
    <submittedName>
        <fullName evidence="2">Uncharacterized protein</fullName>
    </submittedName>
</protein>
<evidence type="ECO:0000313" key="3">
    <source>
        <dbReference type="Proteomes" id="UP000647133"/>
    </source>
</evidence>
<dbReference type="EMBL" id="JACYTQ010000008">
    <property type="protein sequence ID" value="MBD8490701.1"/>
    <property type="molecule type" value="Genomic_DNA"/>
</dbReference>
<name>A0ABR9AQQ8_9BACT</name>
<organism evidence="2 3">
    <name type="scientific">Echinicola arenosa</name>
    <dbReference type="NCBI Taxonomy" id="2774144"/>
    <lineage>
        <taxon>Bacteria</taxon>
        <taxon>Pseudomonadati</taxon>
        <taxon>Bacteroidota</taxon>
        <taxon>Cytophagia</taxon>
        <taxon>Cytophagales</taxon>
        <taxon>Cyclobacteriaceae</taxon>
        <taxon>Echinicola</taxon>
    </lineage>
</organism>
<keyword evidence="3" id="KW-1185">Reference proteome</keyword>
<feature type="transmembrane region" description="Helical" evidence="1">
    <location>
        <begin position="75"/>
        <end position="95"/>
    </location>
</feature>
<accession>A0ABR9AQQ8</accession>
<reference evidence="2 3" key="1">
    <citation type="submission" date="2020-09" db="EMBL/GenBank/DDBJ databases">
        <title>Echinicola sp. CAU 1574 isolated from sand of Sido Beach.</title>
        <authorList>
            <person name="Kim W."/>
        </authorList>
    </citation>
    <scope>NUCLEOTIDE SEQUENCE [LARGE SCALE GENOMIC DNA]</scope>
    <source>
        <strain evidence="2 3">CAU 1574</strain>
    </source>
</reference>
<keyword evidence="1" id="KW-0472">Membrane</keyword>
<sequence length="99" mass="11272">MPANKKYLTTSKTQRFAKITAGFFGGYAVTVSLFMAIGFWLNHIHVLTTLRFGGFMLWATLFLLAFLFKNGWKAWGVYLLITVLFSGVIFISKIYHPIV</sequence>
<keyword evidence="1" id="KW-1133">Transmembrane helix</keyword>
<evidence type="ECO:0000313" key="2">
    <source>
        <dbReference type="EMBL" id="MBD8490701.1"/>
    </source>
</evidence>
<feature type="transmembrane region" description="Helical" evidence="1">
    <location>
        <begin position="47"/>
        <end position="68"/>
    </location>
</feature>
<keyword evidence="1" id="KW-0812">Transmembrane</keyword>
<dbReference type="RefSeq" id="WP_192011579.1">
    <property type="nucleotide sequence ID" value="NZ_JACYTQ010000008.1"/>
</dbReference>
<feature type="transmembrane region" description="Helical" evidence="1">
    <location>
        <begin position="21"/>
        <end position="41"/>
    </location>
</feature>
<gene>
    <name evidence="2" type="ORF">IFO69_18255</name>
</gene>
<dbReference type="Proteomes" id="UP000647133">
    <property type="component" value="Unassembled WGS sequence"/>
</dbReference>
<comment type="caution">
    <text evidence="2">The sequence shown here is derived from an EMBL/GenBank/DDBJ whole genome shotgun (WGS) entry which is preliminary data.</text>
</comment>